<comment type="caution">
    <text evidence="2">The sequence shown here is derived from an EMBL/GenBank/DDBJ whole genome shotgun (WGS) entry which is preliminary data.</text>
</comment>
<dbReference type="OrthoDB" id="5990382at2759"/>
<reference evidence="2" key="1">
    <citation type="submission" date="2020-04" db="EMBL/GenBank/DDBJ databases">
        <authorList>
            <person name="Alioto T."/>
            <person name="Alioto T."/>
            <person name="Gomez Garrido J."/>
        </authorList>
    </citation>
    <scope>NUCLEOTIDE SEQUENCE</scope>
    <source>
        <strain evidence="2">A484AB</strain>
    </source>
</reference>
<keyword evidence="3" id="KW-1185">Reference proteome</keyword>
<evidence type="ECO:0000256" key="1">
    <source>
        <dbReference type="SAM" id="MobiDB-lite"/>
    </source>
</evidence>
<dbReference type="InterPro" id="IPR035979">
    <property type="entry name" value="RBD_domain_sf"/>
</dbReference>
<dbReference type="Proteomes" id="UP001152795">
    <property type="component" value="Unassembled WGS sequence"/>
</dbReference>
<feature type="compositionally biased region" description="Polar residues" evidence="1">
    <location>
        <begin position="63"/>
        <end position="72"/>
    </location>
</feature>
<dbReference type="PROSITE" id="PS50102">
    <property type="entry name" value="RRM"/>
    <property type="match status" value="1"/>
</dbReference>
<protein>
    <submittedName>
        <fullName evidence="2">RNA-processing, HAT helix</fullName>
    </submittedName>
</protein>
<dbReference type="EMBL" id="CACRXK020021976">
    <property type="protein sequence ID" value="CAB4036385.1"/>
    <property type="molecule type" value="Genomic_DNA"/>
</dbReference>
<gene>
    <name evidence="2" type="ORF">PACLA_8A089414</name>
</gene>
<dbReference type="GO" id="GO:0003723">
    <property type="term" value="F:RNA binding"/>
    <property type="evidence" value="ECO:0007669"/>
    <property type="project" value="UniProtKB-UniRule"/>
</dbReference>
<dbReference type="InterPro" id="IPR012677">
    <property type="entry name" value="Nucleotide-bd_a/b_plait_sf"/>
</dbReference>
<feature type="non-terminal residue" evidence="2">
    <location>
        <position position="1"/>
    </location>
</feature>
<dbReference type="Gene3D" id="3.30.70.330">
    <property type="match status" value="1"/>
</dbReference>
<dbReference type="InterPro" id="IPR000504">
    <property type="entry name" value="RRM_dom"/>
</dbReference>
<dbReference type="SUPFAM" id="SSF54928">
    <property type="entry name" value="RNA-binding domain, RBD"/>
    <property type="match status" value="1"/>
</dbReference>
<dbReference type="Pfam" id="PF00076">
    <property type="entry name" value="RRM_1"/>
    <property type="match status" value="1"/>
</dbReference>
<evidence type="ECO:0000313" key="2">
    <source>
        <dbReference type="EMBL" id="CAB4036385.1"/>
    </source>
</evidence>
<feature type="region of interest" description="Disordered" evidence="1">
    <location>
        <begin position="63"/>
        <end position="82"/>
    </location>
</feature>
<proteinExistence type="predicted"/>
<evidence type="ECO:0000313" key="3">
    <source>
        <dbReference type="Proteomes" id="UP001152795"/>
    </source>
</evidence>
<dbReference type="AlphaFoldDB" id="A0A7D9LMP0"/>
<sequence length="82" mass="9198">GELGDLFSDIGEVVDSFVNPPTNGHTYTYGFVRFYTLEEAKDAVKEKNTKVIGSRHINVELSSSTRRNLQTNTDEEGIGIYR</sequence>
<organism evidence="2 3">
    <name type="scientific">Paramuricea clavata</name>
    <name type="common">Red gorgonian</name>
    <name type="synonym">Violescent sea-whip</name>
    <dbReference type="NCBI Taxonomy" id="317549"/>
    <lineage>
        <taxon>Eukaryota</taxon>
        <taxon>Metazoa</taxon>
        <taxon>Cnidaria</taxon>
        <taxon>Anthozoa</taxon>
        <taxon>Octocorallia</taxon>
        <taxon>Malacalcyonacea</taxon>
        <taxon>Plexauridae</taxon>
        <taxon>Paramuricea</taxon>
    </lineage>
</organism>
<accession>A0A7D9LMP0</accession>
<name>A0A7D9LMP0_PARCT</name>
<feature type="compositionally biased region" description="Acidic residues" evidence="1">
    <location>
        <begin position="73"/>
        <end position="82"/>
    </location>
</feature>
<dbReference type="CDD" id="cd00590">
    <property type="entry name" value="RRM_SF"/>
    <property type="match status" value="1"/>
</dbReference>